<dbReference type="Gene3D" id="1.10.340.70">
    <property type="match status" value="1"/>
</dbReference>
<dbReference type="InterPro" id="IPR052160">
    <property type="entry name" value="Gypsy_RT_Integrase-like"/>
</dbReference>
<organism evidence="3 4">
    <name type="scientific">Tilletia caries</name>
    <name type="common">wheat bunt fungus</name>
    <dbReference type="NCBI Taxonomy" id="13290"/>
    <lineage>
        <taxon>Eukaryota</taxon>
        <taxon>Fungi</taxon>
        <taxon>Dikarya</taxon>
        <taxon>Basidiomycota</taxon>
        <taxon>Ustilaginomycotina</taxon>
        <taxon>Exobasidiomycetes</taxon>
        <taxon>Tilletiales</taxon>
        <taxon>Tilletiaceae</taxon>
        <taxon>Tilletia</taxon>
    </lineage>
</organism>
<reference evidence="3" key="1">
    <citation type="submission" date="2020-10" db="EMBL/GenBank/DDBJ databases">
        <authorList>
            <person name="Sedaghatjoo S."/>
        </authorList>
    </citation>
    <scope>NUCLEOTIDE SEQUENCE</scope>
    <source>
        <strain evidence="3">AZH3</strain>
    </source>
</reference>
<evidence type="ECO:0000313" key="4">
    <source>
        <dbReference type="Proteomes" id="UP000836402"/>
    </source>
</evidence>
<comment type="caution">
    <text evidence="3">The sequence shown here is derived from an EMBL/GenBank/DDBJ whole genome shotgun (WGS) entry which is preliminary data.</text>
</comment>
<protein>
    <recommendedName>
        <fullName evidence="2">Integrase zinc-binding domain-containing protein</fullName>
    </recommendedName>
</protein>
<dbReference type="PANTHER" id="PTHR47266">
    <property type="entry name" value="ENDONUCLEASE-RELATED"/>
    <property type="match status" value="1"/>
</dbReference>
<feature type="non-terminal residue" evidence="3">
    <location>
        <position position="1"/>
    </location>
</feature>
<accession>A0ABN7J533</accession>
<proteinExistence type="predicted"/>
<feature type="non-terminal residue" evidence="3">
    <location>
        <position position="147"/>
    </location>
</feature>
<feature type="domain" description="Integrase zinc-binding" evidence="2">
    <location>
        <begin position="29"/>
        <end position="78"/>
    </location>
</feature>
<sequence>TSTSNASKDSHYGSPPEGPIPTFPNYDKVKVMAYAHEELGHRGRDAMTALLLERFWWESIRGDCAKHARSCATCQRRSRETEVEAQRSTPIPRLFEDFALDIVDTGTGTGLRRYLVIARDLLTGWVEDDILARYGPMVRQILTDNGP</sequence>
<evidence type="ECO:0000313" key="3">
    <source>
        <dbReference type="EMBL" id="CAD6952900.1"/>
    </source>
</evidence>
<name>A0ABN7J533_9BASI</name>
<dbReference type="Pfam" id="PF17921">
    <property type="entry name" value="Integrase_H2C2"/>
    <property type="match status" value="1"/>
</dbReference>
<feature type="region of interest" description="Disordered" evidence="1">
    <location>
        <begin position="1"/>
        <end position="23"/>
    </location>
</feature>
<keyword evidence="4" id="KW-1185">Reference proteome</keyword>
<evidence type="ECO:0000259" key="2">
    <source>
        <dbReference type="Pfam" id="PF17921"/>
    </source>
</evidence>
<dbReference type="EMBL" id="CAJHJG010005828">
    <property type="protein sequence ID" value="CAD6952900.1"/>
    <property type="molecule type" value="Genomic_DNA"/>
</dbReference>
<gene>
    <name evidence="3" type="ORF">JKIAZH3_G6708</name>
</gene>
<dbReference type="Proteomes" id="UP000836402">
    <property type="component" value="Unassembled WGS sequence"/>
</dbReference>
<evidence type="ECO:0000256" key="1">
    <source>
        <dbReference type="SAM" id="MobiDB-lite"/>
    </source>
</evidence>
<dbReference type="InterPro" id="IPR041588">
    <property type="entry name" value="Integrase_H2C2"/>
</dbReference>